<dbReference type="GeneID" id="22893537"/>
<comment type="caution">
    <text evidence="1">The sequence shown here is derived from an EMBL/GenBank/DDBJ whole genome shotgun (WGS) entry which is preliminary data.</text>
</comment>
<evidence type="ECO:0000313" key="1">
    <source>
        <dbReference type="EMBL" id="EGX48797.1"/>
    </source>
</evidence>
<dbReference type="HOGENOM" id="CLU_386327_0_0_1"/>
<accession>G1XDQ1</accession>
<sequence length="715" mass="82626">MDCFEFFERTDERCTYFSPSIIVCSLRRFFIKKTTYQSVNTYDKPDYEYCTKCTSINRTKWDQLEKPEPEHPPFSEFSFFVWTEWAIQLGRCTKSSSFSDRVKKFFGTHVPPSDALRRLVEYSALLSESFVSIDDVSLAEKHGVAIEPGPKIKQLLEFYLSKQRRLWYGPLLWRDHNSFRTKDGAPSPLFLALYLDIGWYIEWLNALDGTLLQYMASNGRPLPFSCLSILSPPDLSPYNWELVLCNEVFETVATLPGFTITALETTDFLYLALNIWINTAFRYRSLDPVAVHSLVQCIQTVIRHHSRFNINPFVVSRWALYTTVLAYDEHSEVDIFTELFEALSNVDLYPAEGILKTDASKQKKQEILLSWLINSRTDPGDDNRFGAEHYSLTRYLPTCPLHIFDLSIRFMGLRRDSIDINWLRFWLDNGVDPNRAGSWGTLSHFITGLFLGDFGLQINKSSRLSVSKVDEYRSRAKRCLVLLKSYNADLNLRHPITHETILEYACRLYTSPQRTVGFIKALIDFAPPITITKYALISAFHLDKRHAAQERHGEFPGVGEQPPKRLSDLLASELKHEHFAETASRDRLGLGSLENALEILEKGLVAKDWDEFYDFYAKGVELPEDLPFEFWTRHISKTIPENLYTFKRTSGELDLIDPFHVSASHLTEKKPFDQLFFMIKGRQAKIVHKYISCCTYDKGAIDEAAFFFGSLKDIE</sequence>
<evidence type="ECO:0000313" key="2">
    <source>
        <dbReference type="Proteomes" id="UP000008784"/>
    </source>
</evidence>
<dbReference type="InParanoid" id="G1XDQ1"/>
<dbReference type="EMBL" id="ADOT01000139">
    <property type="protein sequence ID" value="EGX48797.1"/>
    <property type="molecule type" value="Genomic_DNA"/>
</dbReference>
<proteinExistence type="predicted"/>
<keyword evidence="2" id="KW-1185">Reference proteome</keyword>
<organism evidence="1 2">
    <name type="scientific">Arthrobotrys oligospora (strain ATCC 24927 / CBS 115.81 / DSM 1491)</name>
    <name type="common">Nematode-trapping fungus</name>
    <name type="synonym">Didymozoophaga oligospora</name>
    <dbReference type="NCBI Taxonomy" id="756982"/>
    <lineage>
        <taxon>Eukaryota</taxon>
        <taxon>Fungi</taxon>
        <taxon>Dikarya</taxon>
        <taxon>Ascomycota</taxon>
        <taxon>Pezizomycotina</taxon>
        <taxon>Orbiliomycetes</taxon>
        <taxon>Orbiliales</taxon>
        <taxon>Orbiliaceae</taxon>
        <taxon>Orbilia</taxon>
        <taxon>Orbilia oligospora</taxon>
    </lineage>
</organism>
<dbReference type="RefSeq" id="XP_011122613.1">
    <property type="nucleotide sequence ID" value="XM_011124311.1"/>
</dbReference>
<dbReference type="Proteomes" id="UP000008784">
    <property type="component" value="Unassembled WGS sequence"/>
</dbReference>
<dbReference type="AlphaFoldDB" id="G1XDQ1"/>
<protein>
    <submittedName>
        <fullName evidence="1">Uncharacterized protein</fullName>
    </submittedName>
</protein>
<gene>
    <name evidence="1" type="ORF">AOL_s00079g436</name>
</gene>
<name>G1XDQ1_ARTOA</name>
<reference evidence="1 2" key="1">
    <citation type="journal article" date="2011" name="PLoS Pathog.">
        <title>Genomic and proteomic analyses of the fungus Arthrobotrys oligospora provide insights into nematode-trap formation.</title>
        <authorList>
            <person name="Yang J."/>
            <person name="Wang L."/>
            <person name="Ji X."/>
            <person name="Feng Y."/>
            <person name="Li X."/>
            <person name="Zou C."/>
            <person name="Xu J."/>
            <person name="Ren Y."/>
            <person name="Mi Q."/>
            <person name="Wu J."/>
            <person name="Liu S."/>
            <person name="Liu Y."/>
            <person name="Huang X."/>
            <person name="Wang H."/>
            <person name="Niu X."/>
            <person name="Li J."/>
            <person name="Liang L."/>
            <person name="Luo Y."/>
            <person name="Ji K."/>
            <person name="Zhou W."/>
            <person name="Yu Z."/>
            <person name="Li G."/>
            <person name="Liu Y."/>
            <person name="Li L."/>
            <person name="Qiao M."/>
            <person name="Feng L."/>
            <person name="Zhang K.-Q."/>
        </authorList>
    </citation>
    <scope>NUCLEOTIDE SEQUENCE [LARGE SCALE GENOMIC DNA]</scope>
    <source>
        <strain evidence="2">ATCC 24927 / CBS 115.81 / DSM 1491</strain>
    </source>
</reference>